<dbReference type="eggNOG" id="COG0802">
    <property type="taxonomic scope" value="Bacteria"/>
</dbReference>
<dbReference type="AlphaFoldDB" id="F2NF52"/>
<dbReference type="PANTHER" id="PTHR33540:SF2">
    <property type="entry name" value="TRNA THREONYLCARBAMOYLADENOSINE BIOSYNTHESIS PROTEIN TSAE"/>
    <property type="match status" value="1"/>
</dbReference>
<dbReference type="KEGG" id="dao:Desac_0727"/>
<dbReference type="Gene3D" id="3.40.50.300">
    <property type="entry name" value="P-loop containing nucleotide triphosphate hydrolases"/>
    <property type="match status" value="1"/>
</dbReference>
<dbReference type="Proteomes" id="UP000000483">
    <property type="component" value="Chromosome"/>
</dbReference>
<evidence type="ECO:0000256" key="5">
    <source>
        <dbReference type="ARBA" id="ARBA00022694"/>
    </source>
</evidence>
<dbReference type="PANTHER" id="PTHR33540">
    <property type="entry name" value="TRNA THREONYLCARBAMOYLADENOSINE BIOSYNTHESIS PROTEIN TSAE"/>
    <property type="match status" value="1"/>
</dbReference>
<evidence type="ECO:0000313" key="11">
    <source>
        <dbReference type="EMBL" id="AEB08607.1"/>
    </source>
</evidence>
<protein>
    <recommendedName>
        <fullName evidence="3">tRNA threonylcarbamoyladenosine biosynthesis protein TsaE</fullName>
    </recommendedName>
    <alternativeName>
        <fullName evidence="10">t(6)A37 threonylcarbamoyladenosine biosynthesis protein TsaE</fullName>
    </alternativeName>
</protein>
<dbReference type="GO" id="GO:0002949">
    <property type="term" value="P:tRNA threonylcarbamoyladenosine modification"/>
    <property type="evidence" value="ECO:0007669"/>
    <property type="project" value="InterPro"/>
</dbReference>
<gene>
    <name evidence="11" type="ordered locus">Desac_0727</name>
</gene>
<evidence type="ECO:0000256" key="7">
    <source>
        <dbReference type="ARBA" id="ARBA00022741"/>
    </source>
</evidence>
<comment type="subcellular location">
    <subcellularLocation>
        <location evidence="1">Cytoplasm</location>
    </subcellularLocation>
</comment>
<dbReference type="GO" id="GO:0046872">
    <property type="term" value="F:metal ion binding"/>
    <property type="evidence" value="ECO:0007669"/>
    <property type="project" value="UniProtKB-KW"/>
</dbReference>
<accession>F2NF52</accession>
<keyword evidence="9" id="KW-0460">Magnesium</keyword>
<evidence type="ECO:0000256" key="1">
    <source>
        <dbReference type="ARBA" id="ARBA00004496"/>
    </source>
</evidence>
<evidence type="ECO:0000256" key="8">
    <source>
        <dbReference type="ARBA" id="ARBA00022840"/>
    </source>
</evidence>
<evidence type="ECO:0000256" key="6">
    <source>
        <dbReference type="ARBA" id="ARBA00022723"/>
    </source>
</evidence>
<dbReference type="OrthoDB" id="9799110at2"/>
<keyword evidence="6" id="KW-0479">Metal-binding</keyword>
<evidence type="ECO:0000313" key="12">
    <source>
        <dbReference type="Proteomes" id="UP000000483"/>
    </source>
</evidence>
<dbReference type="Pfam" id="PF02367">
    <property type="entry name" value="TsaE"/>
    <property type="match status" value="1"/>
</dbReference>
<evidence type="ECO:0000256" key="4">
    <source>
        <dbReference type="ARBA" id="ARBA00022490"/>
    </source>
</evidence>
<evidence type="ECO:0000256" key="9">
    <source>
        <dbReference type="ARBA" id="ARBA00022842"/>
    </source>
</evidence>
<evidence type="ECO:0000256" key="2">
    <source>
        <dbReference type="ARBA" id="ARBA00007599"/>
    </source>
</evidence>
<reference evidence="12" key="2">
    <citation type="submission" date="2011-03" db="EMBL/GenBank/DDBJ databases">
        <title>The complete genome of Desulfobacca acetoxidans DSM 11109.</title>
        <authorList>
            <consortium name="US DOE Joint Genome Institute (JGI-PGF)"/>
            <person name="Lucas S."/>
            <person name="Copeland A."/>
            <person name="Lapidus A."/>
            <person name="Bruce D."/>
            <person name="Goodwin L."/>
            <person name="Pitluck S."/>
            <person name="Peters L."/>
            <person name="Kyrpides N."/>
            <person name="Mavromatis K."/>
            <person name="Ivanova N."/>
            <person name="Ovchinnikova G."/>
            <person name="Teshima H."/>
            <person name="Detter J.C."/>
            <person name="Han C."/>
            <person name="Land M."/>
            <person name="Hauser L."/>
            <person name="Markowitz V."/>
            <person name="Cheng J.-F."/>
            <person name="Hugenholtz P."/>
            <person name="Woyke T."/>
            <person name="Wu D."/>
            <person name="Spring S."/>
            <person name="Schueler E."/>
            <person name="Brambilla E."/>
            <person name="Klenk H.-P."/>
            <person name="Eisen J.A."/>
        </authorList>
    </citation>
    <scope>NUCLEOTIDE SEQUENCE [LARGE SCALE GENOMIC DNA]</scope>
    <source>
        <strain evidence="12">ATCC 700848 / DSM 11109 / ASRB2</strain>
    </source>
</reference>
<dbReference type="EMBL" id="CP002629">
    <property type="protein sequence ID" value="AEB08607.1"/>
    <property type="molecule type" value="Genomic_DNA"/>
</dbReference>
<dbReference type="GO" id="GO:0005737">
    <property type="term" value="C:cytoplasm"/>
    <property type="evidence" value="ECO:0007669"/>
    <property type="project" value="UniProtKB-SubCell"/>
</dbReference>
<dbReference type="SUPFAM" id="SSF52540">
    <property type="entry name" value="P-loop containing nucleoside triphosphate hydrolases"/>
    <property type="match status" value="1"/>
</dbReference>
<keyword evidence="7" id="KW-0547">Nucleotide-binding</keyword>
<keyword evidence="8" id="KW-0067">ATP-binding</keyword>
<keyword evidence="5" id="KW-0819">tRNA processing</keyword>
<dbReference type="InterPro" id="IPR003442">
    <property type="entry name" value="T6A_TsaE"/>
</dbReference>
<organism evidence="11 12">
    <name type="scientific">Desulfobacca acetoxidans (strain ATCC 700848 / DSM 11109 / ASRB2)</name>
    <dbReference type="NCBI Taxonomy" id="880072"/>
    <lineage>
        <taxon>Bacteria</taxon>
        <taxon>Pseudomonadati</taxon>
        <taxon>Thermodesulfobacteriota</taxon>
        <taxon>Desulfobaccia</taxon>
        <taxon>Desulfobaccales</taxon>
        <taxon>Desulfobaccaceae</taxon>
        <taxon>Desulfobacca</taxon>
    </lineage>
</organism>
<reference evidence="11 12" key="1">
    <citation type="journal article" date="2011" name="Stand. Genomic Sci.">
        <title>Complete genome sequence of the acetate-degrading sulfate reducer Desulfobacca acetoxidans type strain (ASRB2).</title>
        <authorList>
            <person name="Goker M."/>
            <person name="Teshima H."/>
            <person name="Lapidus A."/>
            <person name="Nolan M."/>
            <person name="Lucas S."/>
            <person name="Hammon N."/>
            <person name="Deshpande S."/>
            <person name="Cheng J.F."/>
            <person name="Tapia R."/>
            <person name="Han C."/>
            <person name="Goodwin L."/>
            <person name="Pitluck S."/>
            <person name="Huntemann M."/>
            <person name="Liolios K."/>
            <person name="Ivanova N."/>
            <person name="Pagani I."/>
            <person name="Mavromatis K."/>
            <person name="Ovchinikova G."/>
            <person name="Pati A."/>
            <person name="Chen A."/>
            <person name="Palaniappan K."/>
            <person name="Land M."/>
            <person name="Hauser L."/>
            <person name="Brambilla E.M."/>
            <person name="Rohde M."/>
            <person name="Spring S."/>
            <person name="Detter J.C."/>
            <person name="Woyke T."/>
            <person name="Bristow J."/>
            <person name="Eisen J.A."/>
            <person name="Markowitz V."/>
            <person name="Hugenholtz P."/>
            <person name="Kyrpides N.C."/>
            <person name="Klenk H.P."/>
        </authorList>
    </citation>
    <scope>NUCLEOTIDE SEQUENCE [LARGE SCALE GENOMIC DNA]</scope>
    <source>
        <strain evidence="12">ATCC 700848 / DSM 11109 / ASRB2</strain>
    </source>
</reference>
<evidence type="ECO:0000256" key="10">
    <source>
        <dbReference type="ARBA" id="ARBA00032441"/>
    </source>
</evidence>
<sequence length="156" mass="17527">MRLPPVFLITHSPRQTQILGEKIAARLQPGDILLLHGDLGAGKTELVRGLAVGLGAPPDAVSSPTFALVHEYPTRIPLIHVDLYRLPVMEAEFILELEEYWQRPVVVVIEWAERLGEELPEDYLDITLTWTEDQERSLEIRGAGRRGKELAEVCEA</sequence>
<dbReference type="NCBIfam" id="TIGR00150">
    <property type="entry name" value="T6A_YjeE"/>
    <property type="match status" value="1"/>
</dbReference>
<dbReference type="HOGENOM" id="CLU_087829_3_0_7"/>
<dbReference type="RefSeq" id="WP_013705720.1">
    <property type="nucleotide sequence ID" value="NC_015388.1"/>
</dbReference>
<evidence type="ECO:0000256" key="3">
    <source>
        <dbReference type="ARBA" id="ARBA00019010"/>
    </source>
</evidence>
<dbReference type="InterPro" id="IPR027417">
    <property type="entry name" value="P-loop_NTPase"/>
</dbReference>
<name>F2NF52_DESAR</name>
<dbReference type="GO" id="GO:0005524">
    <property type="term" value="F:ATP binding"/>
    <property type="evidence" value="ECO:0007669"/>
    <property type="project" value="UniProtKB-KW"/>
</dbReference>
<keyword evidence="12" id="KW-1185">Reference proteome</keyword>
<dbReference type="STRING" id="880072.Desac_0727"/>
<comment type="similarity">
    <text evidence="2">Belongs to the TsaE family.</text>
</comment>
<keyword evidence="4" id="KW-0963">Cytoplasm</keyword>
<proteinExistence type="inferred from homology"/>